<proteinExistence type="predicted"/>
<name>A0A2J6TQS4_9HELO</name>
<organism evidence="2 3">
    <name type="scientific">Hyaloscypha bicolor E</name>
    <dbReference type="NCBI Taxonomy" id="1095630"/>
    <lineage>
        <taxon>Eukaryota</taxon>
        <taxon>Fungi</taxon>
        <taxon>Dikarya</taxon>
        <taxon>Ascomycota</taxon>
        <taxon>Pezizomycotina</taxon>
        <taxon>Leotiomycetes</taxon>
        <taxon>Helotiales</taxon>
        <taxon>Hyaloscyphaceae</taxon>
        <taxon>Hyaloscypha</taxon>
        <taxon>Hyaloscypha bicolor</taxon>
    </lineage>
</organism>
<dbReference type="Proteomes" id="UP000235371">
    <property type="component" value="Unassembled WGS sequence"/>
</dbReference>
<feature type="region of interest" description="Disordered" evidence="1">
    <location>
        <begin position="224"/>
        <end position="244"/>
    </location>
</feature>
<evidence type="ECO:0000313" key="2">
    <source>
        <dbReference type="EMBL" id="PMD65374.1"/>
    </source>
</evidence>
<dbReference type="AlphaFoldDB" id="A0A2J6TQS4"/>
<dbReference type="GeneID" id="36590540"/>
<accession>A0A2J6TQS4</accession>
<evidence type="ECO:0000256" key="1">
    <source>
        <dbReference type="SAM" id="MobiDB-lite"/>
    </source>
</evidence>
<reference evidence="2 3" key="1">
    <citation type="submission" date="2016-04" db="EMBL/GenBank/DDBJ databases">
        <title>A degradative enzymes factory behind the ericoid mycorrhizal symbiosis.</title>
        <authorList>
            <consortium name="DOE Joint Genome Institute"/>
            <person name="Martino E."/>
            <person name="Morin E."/>
            <person name="Grelet G."/>
            <person name="Kuo A."/>
            <person name="Kohler A."/>
            <person name="Daghino S."/>
            <person name="Barry K."/>
            <person name="Choi C."/>
            <person name="Cichocki N."/>
            <person name="Clum A."/>
            <person name="Copeland A."/>
            <person name="Hainaut M."/>
            <person name="Haridas S."/>
            <person name="Labutti K."/>
            <person name="Lindquist E."/>
            <person name="Lipzen A."/>
            <person name="Khouja H.-R."/>
            <person name="Murat C."/>
            <person name="Ohm R."/>
            <person name="Olson A."/>
            <person name="Spatafora J."/>
            <person name="Veneault-Fourrey C."/>
            <person name="Henrissat B."/>
            <person name="Grigoriev I."/>
            <person name="Martin F."/>
            <person name="Perotto S."/>
        </authorList>
    </citation>
    <scope>NUCLEOTIDE SEQUENCE [LARGE SCALE GENOMIC DNA]</scope>
    <source>
        <strain evidence="2 3">E</strain>
    </source>
</reference>
<dbReference type="InParanoid" id="A0A2J6TQS4"/>
<dbReference type="RefSeq" id="XP_024742278.1">
    <property type="nucleotide sequence ID" value="XM_024882463.1"/>
</dbReference>
<sequence>MAIPSDAWVSGILHELTEFSKLRSLTILNEGRPTRHRFRVLLNHKLFLQAITLKSLPVYFVGRDIVALINALSDYGSLKEIQIRIVRDYKDPKSSWYRPLVELGGGWRKLLLGAYLSDVRPEDGWNEVLETVSSRSCDIKEIGLPCICWGSLPPHSLLKPLISNPGNAQITINQLRNLRVMIAGYHKYILNERITKPGLGRRIFKAHRKEHVGLYVGIPHAFSSSQNPNTTTTGSIRRSEEHHDGLRLLSSSPRKLTILALSQIWRKSVTVEEFVGSIQLGLSQADRTRTLRGNIVGGKTWHTVCLMSLVRFQKPQL</sequence>
<evidence type="ECO:0000313" key="3">
    <source>
        <dbReference type="Proteomes" id="UP000235371"/>
    </source>
</evidence>
<protein>
    <submittedName>
        <fullName evidence="2">Uncharacterized protein</fullName>
    </submittedName>
</protein>
<keyword evidence="3" id="KW-1185">Reference proteome</keyword>
<dbReference type="EMBL" id="KZ613746">
    <property type="protein sequence ID" value="PMD65374.1"/>
    <property type="molecule type" value="Genomic_DNA"/>
</dbReference>
<gene>
    <name evidence="2" type="ORF">K444DRAFT_624960</name>
</gene>
<dbReference type="OrthoDB" id="3562809at2759"/>
<feature type="compositionally biased region" description="Polar residues" evidence="1">
    <location>
        <begin position="224"/>
        <end position="236"/>
    </location>
</feature>